<sequence length="154" mass="17100">MNHTVKYGGFWIRTAALLIDTAILFTVFFIPFLPMIFGEPPQSITPVILIYAAEYIVALAYFIILPVTSWQGTIGKKLLGLKIVNEHGEKLTIGKSILRYLSFSVSGFVLYIGFIMAGFTSRKQALHDMMVKTYVVKSRTSSVAEPISGQAAFK</sequence>
<dbReference type="Pfam" id="PF06271">
    <property type="entry name" value="RDD"/>
    <property type="match status" value="1"/>
</dbReference>
<dbReference type="PANTHER" id="PTHR36115">
    <property type="entry name" value="PROLINE-RICH ANTIGEN HOMOLOG-RELATED"/>
    <property type="match status" value="1"/>
</dbReference>
<evidence type="ECO:0000256" key="2">
    <source>
        <dbReference type="ARBA" id="ARBA00022475"/>
    </source>
</evidence>
<keyword evidence="2" id="KW-1003">Cell membrane</keyword>
<dbReference type="EMBL" id="JAGVRK010000001">
    <property type="protein sequence ID" value="MBS2967661.1"/>
    <property type="molecule type" value="Genomic_DNA"/>
</dbReference>
<evidence type="ECO:0000256" key="3">
    <source>
        <dbReference type="ARBA" id="ARBA00022692"/>
    </source>
</evidence>
<protein>
    <submittedName>
        <fullName evidence="8">RDD family protein</fullName>
    </submittedName>
</protein>
<dbReference type="PANTHER" id="PTHR36115:SF4">
    <property type="entry name" value="MEMBRANE PROTEIN"/>
    <property type="match status" value="1"/>
</dbReference>
<feature type="transmembrane region" description="Helical" evidence="6">
    <location>
        <begin position="12"/>
        <end position="36"/>
    </location>
</feature>
<organism evidence="8 9">
    <name type="scientific">Metabacillus flavus</name>
    <dbReference type="NCBI Taxonomy" id="2823519"/>
    <lineage>
        <taxon>Bacteria</taxon>
        <taxon>Bacillati</taxon>
        <taxon>Bacillota</taxon>
        <taxon>Bacilli</taxon>
        <taxon>Bacillales</taxon>
        <taxon>Bacillaceae</taxon>
        <taxon>Metabacillus</taxon>
    </lineage>
</organism>
<keyword evidence="4 6" id="KW-1133">Transmembrane helix</keyword>
<evidence type="ECO:0000256" key="1">
    <source>
        <dbReference type="ARBA" id="ARBA00004651"/>
    </source>
</evidence>
<proteinExistence type="predicted"/>
<evidence type="ECO:0000256" key="5">
    <source>
        <dbReference type="ARBA" id="ARBA00023136"/>
    </source>
</evidence>
<dbReference type="InterPro" id="IPR010432">
    <property type="entry name" value="RDD"/>
</dbReference>
<dbReference type="Proteomes" id="UP000682403">
    <property type="component" value="Unassembled WGS sequence"/>
</dbReference>
<reference evidence="8 9" key="1">
    <citation type="submission" date="2021-04" db="EMBL/GenBank/DDBJ databases">
        <title>Metabacillus sp. strain KIGAM252 whole genome sequence.</title>
        <authorList>
            <person name="Seo M.-J."/>
            <person name="Cho E.-S."/>
            <person name="Hwang C.Y."/>
            <person name="Yoon D.J."/>
        </authorList>
    </citation>
    <scope>NUCLEOTIDE SEQUENCE [LARGE SCALE GENOMIC DNA]</scope>
    <source>
        <strain evidence="8 9">KIGAM252</strain>
    </source>
</reference>
<feature type="domain" description="RDD" evidence="7">
    <location>
        <begin position="7"/>
        <end position="131"/>
    </location>
</feature>
<dbReference type="InterPro" id="IPR051791">
    <property type="entry name" value="Pra-immunoreactive"/>
</dbReference>
<keyword evidence="3 6" id="KW-0812">Transmembrane</keyword>
<gene>
    <name evidence="8" type="ORF">J9317_02595</name>
</gene>
<keyword evidence="9" id="KW-1185">Reference proteome</keyword>
<keyword evidence="5 6" id="KW-0472">Membrane</keyword>
<evidence type="ECO:0000313" key="9">
    <source>
        <dbReference type="Proteomes" id="UP000682403"/>
    </source>
</evidence>
<dbReference type="RefSeq" id="WP_211556278.1">
    <property type="nucleotide sequence ID" value="NZ_JAGVRK010000001.1"/>
</dbReference>
<comment type="subcellular location">
    <subcellularLocation>
        <location evidence="1">Cell membrane</location>
        <topology evidence="1">Multi-pass membrane protein</topology>
    </subcellularLocation>
</comment>
<evidence type="ECO:0000259" key="7">
    <source>
        <dbReference type="Pfam" id="PF06271"/>
    </source>
</evidence>
<comment type="caution">
    <text evidence="8">The sequence shown here is derived from an EMBL/GenBank/DDBJ whole genome shotgun (WGS) entry which is preliminary data.</text>
</comment>
<feature type="transmembrane region" description="Helical" evidence="6">
    <location>
        <begin position="48"/>
        <end position="68"/>
    </location>
</feature>
<feature type="transmembrane region" description="Helical" evidence="6">
    <location>
        <begin position="97"/>
        <end position="120"/>
    </location>
</feature>
<evidence type="ECO:0000256" key="6">
    <source>
        <dbReference type="SAM" id="Phobius"/>
    </source>
</evidence>
<evidence type="ECO:0000256" key="4">
    <source>
        <dbReference type="ARBA" id="ARBA00022989"/>
    </source>
</evidence>
<name>A0ABS5LAA3_9BACI</name>
<accession>A0ABS5LAA3</accession>
<evidence type="ECO:0000313" key="8">
    <source>
        <dbReference type="EMBL" id="MBS2967661.1"/>
    </source>
</evidence>